<keyword evidence="6 7" id="KW-0998">Cell outer membrane</keyword>
<protein>
    <submittedName>
        <fullName evidence="10">TonB-dependent receptor</fullName>
    </submittedName>
</protein>
<evidence type="ECO:0000259" key="9">
    <source>
        <dbReference type="Pfam" id="PF07715"/>
    </source>
</evidence>
<feature type="domain" description="TonB-dependent receptor plug" evidence="9">
    <location>
        <begin position="113"/>
        <end position="237"/>
    </location>
</feature>
<dbReference type="InterPro" id="IPR036942">
    <property type="entry name" value="Beta-barrel_TonB_sf"/>
</dbReference>
<dbReference type="Proteomes" id="UP000323567">
    <property type="component" value="Unassembled WGS sequence"/>
</dbReference>
<dbReference type="Pfam" id="PF13715">
    <property type="entry name" value="CarbopepD_reg_2"/>
    <property type="match status" value="1"/>
</dbReference>
<comment type="subcellular location">
    <subcellularLocation>
        <location evidence="1 7">Cell outer membrane</location>
        <topology evidence="1 7">Multi-pass membrane protein</topology>
    </subcellularLocation>
</comment>
<evidence type="ECO:0000313" key="10">
    <source>
        <dbReference type="EMBL" id="KAA2366140.1"/>
    </source>
</evidence>
<accession>A0A5B3FY57</accession>
<evidence type="ECO:0000256" key="1">
    <source>
        <dbReference type="ARBA" id="ARBA00004571"/>
    </source>
</evidence>
<dbReference type="Pfam" id="PF07715">
    <property type="entry name" value="Plug"/>
    <property type="match status" value="1"/>
</dbReference>
<keyword evidence="4 7" id="KW-0812">Transmembrane</keyword>
<dbReference type="InterPro" id="IPR037066">
    <property type="entry name" value="Plug_dom_sf"/>
</dbReference>
<keyword evidence="3 7" id="KW-1134">Transmembrane beta strand</keyword>
<name>A0A5B3FY57_9BACT</name>
<dbReference type="EMBL" id="VVXK01000027">
    <property type="protein sequence ID" value="KAA2366140.1"/>
    <property type="molecule type" value="Genomic_DNA"/>
</dbReference>
<evidence type="ECO:0000256" key="4">
    <source>
        <dbReference type="ARBA" id="ARBA00022692"/>
    </source>
</evidence>
<dbReference type="AlphaFoldDB" id="A0A5B3FY57"/>
<organism evidence="10 11">
    <name type="scientific">Alistipes shahii</name>
    <dbReference type="NCBI Taxonomy" id="328814"/>
    <lineage>
        <taxon>Bacteria</taxon>
        <taxon>Pseudomonadati</taxon>
        <taxon>Bacteroidota</taxon>
        <taxon>Bacteroidia</taxon>
        <taxon>Bacteroidales</taxon>
        <taxon>Rikenellaceae</taxon>
        <taxon>Alistipes</taxon>
    </lineage>
</organism>
<evidence type="ECO:0000256" key="6">
    <source>
        <dbReference type="ARBA" id="ARBA00023237"/>
    </source>
</evidence>
<dbReference type="Gene3D" id="2.60.40.1120">
    <property type="entry name" value="Carboxypeptidase-like, regulatory domain"/>
    <property type="match status" value="1"/>
</dbReference>
<keyword evidence="2 7" id="KW-0813">Transport</keyword>
<dbReference type="InterPro" id="IPR023997">
    <property type="entry name" value="TonB-dep_OMP_SusC/RagA_CS"/>
</dbReference>
<dbReference type="Gene3D" id="2.40.170.20">
    <property type="entry name" value="TonB-dependent receptor, beta-barrel domain"/>
    <property type="match status" value="1"/>
</dbReference>
<dbReference type="NCBIfam" id="TIGR04057">
    <property type="entry name" value="SusC_RagA_signa"/>
    <property type="match status" value="1"/>
</dbReference>
<dbReference type="InterPro" id="IPR012910">
    <property type="entry name" value="Plug_dom"/>
</dbReference>
<keyword evidence="5 7" id="KW-0472">Membrane</keyword>
<evidence type="ECO:0000256" key="7">
    <source>
        <dbReference type="PROSITE-ProRule" id="PRU01360"/>
    </source>
</evidence>
<comment type="similarity">
    <text evidence="7">Belongs to the TonB-dependent receptor family.</text>
</comment>
<evidence type="ECO:0000256" key="3">
    <source>
        <dbReference type="ARBA" id="ARBA00022452"/>
    </source>
</evidence>
<dbReference type="InterPro" id="IPR039426">
    <property type="entry name" value="TonB-dep_rcpt-like"/>
</dbReference>
<dbReference type="NCBIfam" id="TIGR04056">
    <property type="entry name" value="OMP_RagA_SusC"/>
    <property type="match status" value="1"/>
</dbReference>
<dbReference type="InterPro" id="IPR008969">
    <property type="entry name" value="CarboxyPept-like_regulatory"/>
</dbReference>
<reference evidence="10 11" key="1">
    <citation type="journal article" date="2019" name="Nat. Med.">
        <title>A library of human gut bacterial isolates paired with longitudinal multiomics data enables mechanistic microbiome research.</title>
        <authorList>
            <person name="Poyet M."/>
            <person name="Groussin M."/>
            <person name="Gibbons S.M."/>
            <person name="Avila-Pacheco J."/>
            <person name="Jiang X."/>
            <person name="Kearney S.M."/>
            <person name="Perrotta A.R."/>
            <person name="Berdy B."/>
            <person name="Zhao S."/>
            <person name="Lieberman T.D."/>
            <person name="Swanson P.K."/>
            <person name="Smith M."/>
            <person name="Roesemann S."/>
            <person name="Alexander J.E."/>
            <person name="Rich S.A."/>
            <person name="Livny J."/>
            <person name="Vlamakis H."/>
            <person name="Clish C."/>
            <person name="Bullock K."/>
            <person name="Deik A."/>
            <person name="Scott J."/>
            <person name="Pierce K.A."/>
            <person name="Xavier R.J."/>
            <person name="Alm E.J."/>
        </authorList>
    </citation>
    <scope>NUCLEOTIDE SEQUENCE [LARGE SCALE GENOMIC DNA]</scope>
    <source>
        <strain evidence="10 11">BIOML-A2</strain>
    </source>
</reference>
<dbReference type="InterPro" id="IPR023996">
    <property type="entry name" value="TonB-dep_OMP_SusC/RagA"/>
</dbReference>
<keyword evidence="10" id="KW-0675">Receptor</keyword>
<dbReference type="RefSeq" id="WP_149887817.1">
    <property type="nucleotide sequence ID" value="NZ_VVXK01000027.1"/>
</dbReference>
<keyword evidence="8" id="KW-0732">Signal</keyword>
<sequence>MKRFVFLLAGLLLIASSLRAQTSVSGTITSPDGKPVAGASIIIEGSTVGATSDAKGFYRIKVRSSKDILVFNFLGYREVRESVGQRSLIDVVLSPSDLQIDDVVVVGYGALRKKDMTGAVASIKADAFENRVLFSVDDALAGGVAGLMVNSSSGKPGSESSMLIRGANSLTGSTAPLIVLDGFPLFDVSTSTGGGIDGYDTGMSSLSMINPDDIASIEVLKDASATAIYGNRGANGVILITTKRGRGDSGKIQYNTYFGFQQMNKRYDMMDFRQYAAYQVDRNSSNNHLFTDPITMQPRTIGDVQSRDWQDEIFRTGFIQNHSLSISHSTEKTSMFVSGSYMQNKSVLIATNWQKLTAKATIDHRFTDFIRTGVDIGYNRIVDDGVPTGGEGTSQVAGVITSALTALPFEFDETTQAYFRRAGVSQSSLDSYIDNYHGNPVNIANETELTKRINRMMLNAYVEADILKNLTLRITAGYDSYSLKDRQFYPTSTPRGYFYKGQGIIGSSESGSWINENTLTWKPVFGKHRLNVLVGMTEQGYTNFYDRSETTQYEYEDLGSNNAQMAKVFNVYSSKEQVRYVSLIGRINYSYDNRYIATFTLRRDATSRFINDKWGTFLSGALAWNIDSERFMQNQNTVSALKLRLSLGEVGNSNVPTSGSYSQLYGTNYSFGTIETIGQSSLSIANENLSWETIREVNAGLEVGLWNDRLKFTADFYDKVTRDLLLEAPVVNIVGFDKAWQNIGKMRNRGIELSLNAQLINHKNFKWNFFANFARNKTKILELGQGGAPILLGVTCLSGQNAVILQEGGEIGDIYGYVTKGVYGLNDFEIDGITPKPDVAVETGAEKPGAMRFADLYKDEKITSDDRTVIGNSTPDFFGAFGTNFTWKNLDLNLSFQYSYGGNVYNANYNQLAAFTGTTNNQMAFFEERWSPRNLASTQYSTMTNGAVCSAFVEDASFLRLRSARISYTCPRKWFGPNSHIGSIKFYIAGENLFVLTRYSGYDPEVYSNQGSSSMSNILTSGFDYGCFPRPRTFTAGINILFQ</sequence>
<evidence type="ECO:0000313" key="11">
    <source>
        <dbReference type="Proteomes" id="UP000323567"/>
    </source>
</evidence>
<proteinExistence type="inferred from homology"/>
<evidence type="ECO:0000256" key="2">
    <source>
        <dbReference type="ARBA" id="ARBA00022448"/>
    </source>
</evidence>
<feature type="signal peptide" evidence="8">
    <location>
        <begin position="1"/>
        <end position="20"/>
    </location>
</feature>
<dbReference type="GO" id="GO:0009279">
    <property type="term" value="C:cell outer membrane"/>
    <property type="evidence" value="ECO:0007669"/>
    <property type="project" value="UniProtKB-SubCell"/>
</dbReference>
<dbReference type="SUPFAM" id="SSF56935">
    <property type="entry name" value="Porins"/>
    <property type="match status" value="1"/>
</dbReference>
<gene>
    <name evidence="10" type="ORF">F2Y13_13775</name>
</gene>
<comment type="caution">
    <text evidence="10">The sequence shown here is derived from an EMBL/GenBank/DDBJ whole genome shotgun (WGS) entry which is preliminary data.</text>
</comment>
<dbReference type="PROSITE" id="PS52016">
    <property type="entry name" value="TONB_DEPENDENT_REC_3"/>
    <property type="match status" value="1"/>
</dbReference>
<evidence type="ECO:0000256" key="5">
    <source>
        <dbReference type="ARBA" id="ARBA00023136"/>
    </source>
</evidence>
<dbReference type="Gene3D" id="2.170.130.10">
    <property type="entry name" value="TonB-dependent receptor, plug domain"/>
    <property type="match status" value="1"/>
</dbReference>
<feature type="chain" id="PRO_5023059101" evidence="8">
    <location>
        <begin position="21"/>
        <end position="1043"/>
    </location>
</feature>
<dbReference type="SUPFAM" id="SSF49464">
    <property type="entry name" value="Carboxypeptidase regulatory domain-like"/>
    <property type="match status" value="1"/>
</dbReference>
<evidence type="ECO:0000256" key="8">
    <source>
        <dbReference type="SAM" id="SignalP"/>
    </source>
</evidence>